<accession>A0A1U7P511</accession>
<dbReference type="InterPro" id="IPR036179">
    <property type="entry name" value="Ig-like_dom_sf"/>
</dbReference>
<evidence type="ECO:0000256" key="2">
    <source>
        <dbReference type="SAM" id="SignalP"/>
    </source>
</evidence>
<dbReference type="Proteomes" id="UP000186607">
    <property type="component" value="Unassembled WGS sequence"/>
</dbReference>
<keyword evidence="2" id="KW-0732">Signal</keyword>
<evidence type="ECO:0000313" key="5">
    <source>
        <dbReference type="Proteomes" id="UP000186607"/>
    </source>
</evidence>
<dbReference type="Gene3D" id="2.60.120.380">
    <property type="match status" value="1"/>
</dbReference>
<dbReference type="Pfam" id="PF17957">
    <property type="entry name" value="Big_7"/>
    <property type="match status" value="1"/>
</dbReference>
<comment type="caution">
    <text evidence="4">The sequence shown here is derived from an EMBL/GenBank/DDBJ whole genome shotgun (WGS) entry which is preliminary data.</text>
</comment>
<dbReference type="SUPFAM" id="SSF89260">
    <property type="entry name" value="Collagen-binding domain"/>
    <property type="match status" value="1"/>
</dbReference>
<dbReference type="Pfam" id="PF04151">
    <property type="entry name" value="PPC"/>
    <property type="match status" value="1"/>
</dbReference>
<sequence length="251" mass="26307">MKRTSPLALLALTGLLLTACGGSETPQSGDTTKPTVTLTASPSNVQPGDTVTLTATASDNVGVFKVSFYRGTTLVNEDTTAPYTVTDTVPGTASGTLTYRAVASDAAGNSAEATATVKVDIDPNEPNDSVAASTLLNIGTPISGFIGGQDRDMDYFKFTATAGDMLKLTVKSTSVDAKSTLDPYVEILLADGKTVLEKDDDGGADLESEIRFNVPTTGTYYVALTSFDIHDDPKAKDDKPTNTYQIALTRR</sequence>
<dbReference type="EMBL" id="MSTI01000005">
    <property type="protein sequence ID" value="OLV20251.1"/>
    <property type="molecule type" value="Genomic_DNA"/>
</dbReference>
<dbReference type="SUPFAM" id="SSF48726">
    <property type="entry name" value="Immunoglobulin"/>
    <property type="match status" value="1"/>
</dbReference>
<feature type="domain" description="Peptidase C-terminal archaeal/bacterial" evidence="3">
    <location>
        <begin position="153"/>
        <end position="225"/>
    </location>
</feature>
<feature type="region of interest" description="Disordered" evidence="1">
    <location>
        <begin position="23"/>
        <end position="43"/>
    </location>
</feature>
<evidence type="ECO:0000313" key="4">
    <source>
        <dbReference type="EMBL" id="OLV20251.1"/>
    </source>
</evidence>
<dbReference type="RefSeq" id="WP_075830021.1">
    <property type="nucleotide sequence ID" value="NZ_MSTI01000005.1"/>
</dbReference>
<reference evidence="4 5" key="1">
    <citation type="submission" date="2017-01" db="EMBL/GenBank/DDBJ databases">
        <title>Genome Analysis of Deinococcus marmoris KOPRI26562.</title>
        <authorList>
            <person name="Kim J.H."/>
            <person name="Oh H.-M."/>
        </authorList>
    </citation>
    <scope>NUCLEOTIDE SEQUENCE [LARGE SCALE GENOMIC DNA]</scope>
    <source>
        <strain evidence="4 5">KOPRI26562</strain>
    </source>
</reference>
<gene>
    <name evidence="4" type="ORF">BOO71_0000217</name>
</gene>
<keyword evidence="5" id="KW-1185">Reference proteome</keyword>
<organism evidence="4 5">
    <name type="scientific">Deinococcus marmoris</name>
    <dbReference type="NCBI Taxonomy" id="249408"/>
    <lineage>
        <taxon>Bacteria</taxon>
        <taxon>Thermotogati</taxon>
        <taxon>Deinococcota</taxon>
        <taxon>Deinococci</taxon>
        <taxon>Deinococcales</taxon>
        <taxon>Deinococcaceae</taxon>
        <taxon>Deinococcus</taxon>
    </lineage>
</organism>
<dbReference type="InterPro" id="IPR013783">
    <property type="entry name" value="Ig-like_fold"/>
</dbReference>
<dbReference type="STRING" id="249408.BOO71_0000217"/>
<name>A0A1U7P511_9DEIO</name>
<protein>
    <submittedName>
        <fullName evidence="4">Fibronectin, type III domain protein</fullName>
    </submittedName>
</protein>
<evidence type="ECO:0000256" key="1">
    <source>
        <dbReference type="SAM" id="MobiDB-lite"/>
    </source>
</evidence>
<proteinExistence type="predicted"/>
<dbReference type="OrthoDB" id="71555at2"/>
<dbReference type="AlphaFoldDB" id="A0A1U7P511"/>
<dbReference type="InterPro" id="IPR007280">
    <property type="entry name" value="Peptidase_C_arc/bac"/>
</dbReference>
<dbReference type="Gene3D" id="2.60.40.10">
    <property type="entry name" value="Immunoglobulins"/>
    <property type="match status" value="1"/>
</dbReference>
<feature type="compositionally biased region" description="Polar residues" evidence="1">
    <location>
        <begin position="24"/>
        <end position="43"/>
    </location>
</feature>
<feature type="chain" id="PRO_5012301645" evidence="2">
    <location>
        <begin position="20"/>
        <end position="251"/>
    </location>
</feature>
<dbReference type="PROSITE" id="PS51257">
    <property type="entry name" value="PROKAR_LIPOPROTEIN"/>
    <property type="match status" value="1"/>
</dbReference>
<feature type="signal peptide" evidence="2">
    <location>
        <begin position="1"/>
        <end position="19"/>
    </location>
</feature>
<evidence type="ECO:0000259" key="3">
    <source>
        <dbReference type="Pfam" id="PF04151"/>
    </source>
</evidence>